<dbReference type="FunFam" id="3.40.50.300:FF:000870">
    <property type="entry name" value="MutS protein homolog 4"/>
    <property type="match status" value="1"/>
</dbReference>
<evidence type="ECO:0000256" key="1">
    <source>
        <dbReference type="ARBA" id="ARBA00021982"/>
    </source>
</evidence>
<evidence type="ECO:0000313" key="7">
    <source>
        <dbReference type="EMBL" id="QGG46825.1"/>
    </source>
</evidence>
<dbReference type="GO" id="GO:0140664">
    <property type="term" value="F:ATP-dependent DNA damage sensor activity"/>
    <property type="evidence" value="ECO:0007669"/>
    <property type="project" value="InterPro"/>
</dbReference>
<dbReference type="GO" id="GO:0005829">
    <property type="term" value="C:cytosol"/>
    <property type="evidence" value="ECO:0007669"/>
    <property type="project" value="TreeGrafter"/>
</dbReference>
<keyword evidence="8" id="KW-1185">Reference proteome</keyword>
<dbReference type="Gene3D" id="3.40.50.300">
    <property type="entry name" value="P-loop containing nucleotide triphosphate hydrolases"/>
    <property type="match status" value="1"/>
</dbReference>
<reference evidence="8" key="1">
    <citation type="submission" date="2019-11" db="EMBL/GenBank/DDBJ databases">
        <title>Genome sequence of Heliorestis convoluta strain HH, an alkaliphilic and minimalistic phototrophic bacterium from a soda lake in Egypt.</title>
        <authorList>
            <person name="Dewey E.D."/>
            <person name="Stokes L.M."/>
            <person name="Burchell B.M."/>
            <person name="Shaffer K.N."/>
            <person name="Huntington A.M."/>
            <person name="Baker J.M."/>
            <person name="Nadendla S."/>
            <person name="Giglio M.G."/>
            <person name="Touchman J.W."/>
            <person name="Blankenship R.E."/>
            <person name="Madigan M.T."/>
            <person name="Sattley W.M."/>
        </authorList>
    </citation>
    <scope>NUCLEOTIDE SEQUENCE [LARGE SCALE GENOMIC DNA]</scope>
    <source>
        <strain evidence="8">HH</strain>
    </source>
</reference>
<accession>A0A5Q2N2M9</accession>
<dbReference type="Proteomes" id="UP000366051">
    <property type="component" value="Chromosome"/>
</dbReference>
<dbReference type="Pfam" id="PF00488">
    <property type="entry name" value="MutS_V"/>
    <property type="match status" value="1"/>
</dbReference>
<evidence type="ECO:0000256" key="4">
    <source>
        <dbReference type="ARBA" id="ARBA00023125"/>
    </source>
</evidence>
<evidence type="ECO:0000259" key="6">
    <source>
        <dbReference type="PROSITE" id="PS00486"/>
    </source>
</evidence>
<dbReference type="PROSITE" id="PS00486">
    <property type="entry name" value="DNA_MISMATCH_REPAIR_2"/>
    <property type="match status" value="1"/>
</dbReference>
<comment type="function">
    <text evidence="5">This protein is involved in the repair of mismatches in DNA. It is possible that it carries out the mismatch recognition step. This protein has a weak ATPase activity.</text>
</comment>
<dbReference type="SMART" id="SM00534">
    <property type="entry name" value="MUTSac"/>
    <property type="match status" value="1"/>
</dbReference>
<dbReference type="GO" id="GO:0005524">
    <property type="term" value="F:ATP binding"/>
    <property type="evidence" value="ECO:0007669"/>
    <property type="project" value="UniProtKB-KW"/>
</dbReference>
<dbReference type="PANTHER" id="PTHR11361">
    <property type="entry name" value="DNA MISMATCH REPAIR PROTEIN MUTS FAMILY MEMBER"/>
    <property type="match status" value="1"/>
</dbReference>
<protein>
    <recommendedName>
        <fullName evidence="1">DNA mismatch repair protein MutS</fullName>
    </recommendedName>
</protein>
<sequence length="302" mass="33494">MPNDCAFDSNERLLLITGPNMAGKSTYMRQVAQIVLLAQIGSFVPAAQCSIGLVDRIFTRVGASDDLATGQSTFMVEMTEVAHILHHATDQSLIILDEVGRGTSTYDGMAIAWSVAEAIQQRRAKALFATHYHELVQLEKTLPGIVCYNIAIEEMGDEIIFLHQIRRGGVDKSYGIQVARLAGLPEKVIERAKELLIALEQEQLMPNVPVKAFPHGSSSDAALTSLPREETKEKNQEIAEKLTTYEGQLALFYGQEEKKNVPTPLAAKMVEELKKLDINHVTPLESLNWIAKWQKKLQRGIS</sequence>
<keyword evidence="2" id="KW-0547">Nucleotide-binding</keyword>
<organism evidence="7 8">
    <name type="scientific">Heliorestis convoluta</name>
    <dbReference type="NCBI Taxonomy" id="356322"/>
    <lineage>
        <taxon>Bacteria</taxon>
        <taxon>Bacillati</taxon>
        <taxon>Bacillota</taxon>
        <taxon>Clostridia</taxon>
        <taxon>Eubacteriales</taxon>
        <taxon>Heliobacteriaceae</taxon>
        <taxon>Heliorestis</taxon>
    </lineage>
</organism>
<dbReference type="CDD" id="cd03284">
    <property type="entry name" value="ABC_MutS1"/>
    <property type="match status" value="1"/>
</dbReference>
<evidence type="ECO:0000256" key="3">
    <source>
        <dbReference type="ARBA" id="ARBA00022840"/>
    </source>
</evidence>
<dbReference type="InterPro" id="IPR027417">
    <property type="entry name" value="P-loop_NTPase"/>
</dbReference>
<dbReference type="GO" id="GO:0006298">
    <property type="term" value="P:mismatch repair"/>
    <property type="evidence" value="ECO:0007669"/>
    <property type="project" value="InterPro"/>
</dbReference>
<evidence type="ECO:0000256" key="5">
    <source>
        <dbReference type="ARBA" id="ARBA00024647"/>
    </source>
</evidence>
<proteinExistence type="predicted"/>
<keyword evidence="3" id="KW-0067">ATP-binding</keyword>
<name>A0A5Q2N2M9_9FIRM</name>
<dbReference type="GO" id="GO:0030983">
    <property type="term" value="F:mismatched DNA binding"/>
    <property type="evidence" value="ECO:0007669"/>
    <property type="project" value="InterPro"/>
</dbReference>
<gene>
    <name evidence="7" type="ORF">FTV88_0646</name>
</gene>
<dbReference type="InterPro" id="IPR000432">
    <property type="entry name" value="DNA_mismatch_repair_MutS_C"/>
</dbReference>
<dbReference type="SUPFAM" id="SSF52540">
    <property type="entry name" value="P-loop containing nucleoside triphosphate hydrolases"/>
    <property type="match status" value="1"/>
</dbReference>
<dbReference type="EMBL" id="CP045875">
    <property type="protein sequence ID" value="QGG46825.1"/>
    <property type="molecule type" value="Genomic_DNA"/>
</dbReference>
<dbReference type="AlphaFoldDB" id="A0A5Q2N2M9"/>
<feature type="domain" description="DNA mismatch repair proteins mutS family" evidence="6">
    <location>
        <begin position="92"/>
        <end position="108"/>
    </location>
</feature>
<dbReference type="KEGG" id="hcv:FTV88_0646"/>
<keyword evidence="4" id="KW-0238">DNA-binding</keyword>
<evidence type="ECO:0000313" key="8">
    <source>
        <dbReference type="Proteomes" id="UP000366051"/>
    </source>
</evidence>
<dbReference type="InterPro" id="IPR045076">
    <property type="entry name" value="MutS"/>
</dbReference>
<evidence type="ECO:0000256" key="2">
    <source>
        <dbReference type="ARBA" id="ARBA00022741"/>
    </source>
</evidence>
<dbReference type="PANTHER" id="PTHR11361:SF34">
    <property type="entry name" value="DNA MISMATCH REPAIR PROTEIN MSH1, MITOCHONDRIAL"/>
    <property type="match status" value="1"/>
</dbReference>